<dbReference type="GO" id="GO:0052619">
    <property type="term" value="F:coenzyme F420-1:gamma-L-glutamate ligase activity"/>
    <property type="evidence" value="ECO:0007669"/>
    <property type="project" value="UniProtKB-EC"/>
</dbReference>
<dbReference type="AlphaFoldDB" id="A0A6J4V6Q3"/>
<feature type="non-terminal residue" evidence="2">
    <location>
        <position position="250"/>
    </location>
</feature>
<evidence type="ECO:0000313" key="2">
    <source>
        <dbReference type="EMBL" id="CAA9568757.1"/>
    </source>
</evidence>
<feature type="compositionally biased region" description="Basic and acidic residues" evidence="1">
    <location>
        <begin position="81"/>
        <end position="107"/>
    </location>
</feature>
<proteinExistence type="predicted"/>
<feature type="compositionally biased region" description="Basic and acidic residues" evidence="1">
    <location>
        <begin position="191"/>
        <end position="200"/>
    </location>
</feature>
<feature type="compositionally biased region" description="Basic residues" evidence="1">
    <location>
        <begin position="219"/>
        <end position="236"/>
    </location>
</feature>
<feature type="compositionally biased region" description="Basic residues" evidence="1">
    <location>
        <begin position="17"/>
        <end position="31"/>
    </location>
</feature>
<dbReference type="EC" id="6.3.2.34" evidence="2"/>
<gene>
    <name evidence="2" type="ORF">AVDCRST_MAG18-1739</name>
</gene>
<evidence type="ECO:0000256" key="1">
    <source>
        <dbReference type="SAM" id="MobiDB-lite"/>
    </source>
</evidence>
<dbReference type="GO" id="GO:0052618">
    <property type="term" value="F:coenzyme F420-0:L-glutamate ligase activity"/>
    <property type="evidence" value="ECO:0007669"/>
    <property type="project" value="UniProtKB-EC"/>
</dbReference>
<accession>A0A6J4V6Q3</accession>
<reference evidence="2" key="1">
    <citation type="submission" date="2020-02" db="EMBL/GenBank/DDBJ databases">
        <authorList>
            <person name="Meier V. D."/>
        </authorList>
    </citation>
    <scope>NUCLEOTIDE SEQUENCE</scope>
    <source>
        <strain evidence="2">AVDCRST_MAG18</strain>
    </source>
</reference>
<feature type="region of interest" description="Disordered" evidence="1">
    <location>
        <begin position="1"/>
        <end position="107"/>
    </location>
</feature>
<feature type="non-terminal residue" evidence="2">
    <location>
        <position position="1"/>
    </location>
</feature>
<keyword evidence="2" id="KW-0436">Ligase</keyword>
<feature type="region of interest" description="Disordered" evidence="1">
    <location>
        <begin position="168"/>
        <end position="250"/>
    </location>
</feature>
<organism evidence="2">
    <name type="scientific">uncultured Thermomicrobiales bacterium</name>
    <dbReference type="NCBI Taxonomy" id="1645740"/>
    <lineage>
        <taxon>Bacteria</taxon>
        <taxon>Pseudomonadati</taxon>
        <taxon>Thermomicrobiota</taxon>
        <taxon>Thermomicrobia</taxon>
        <taxon>Thermomicrobiales</taxon>
        <taxon>environmental samples</taxon>
    </lineage>
</organism>
<dbReference type="EMBL" id="CADCWN010000134">
    <property type="protein sequence ID" value="CAA9568757.1"/>
    <property type="molecule type" value="Genomic_DNA"/>
</dbReference>
<feature type="compositionally biased region" description="Basic residues" evidence="1">
    <location>
        <begin position="176"/>
        <end position="185"/>
    </location>
</feature>
<dbReference type="EC" id="6.3.2.31" evidence="2"/>
<feature type="compositionally biased region" description="Pro residues" evidence="1">
    <location>
        <begin position="240"/>
        <end position="250"/>
    </location>
</feature>
<protein>
    <submittedName>
        <fullName evidence="2">Coenzyme F420-0:L-glutamate ligase @ F420-1:L-glutamate ligase</fullName>
        <ecNumber evidence="2">6.3.2.31</ecNumber>
        <ecNumber evidence="2">6.3.2.34</ecNumber>
    </submittedName>
</protein>
<name>A0A6J4V6Q3_9BACT</name>
<sequence length="250" mass="28093">AAASHDYRPGRGAGGATRRRSRRDHPGRRRGIGRDAARRRSPRRDAQDRLQGRGTIDRSAPDCAVGAGTAPRRALGQGSAPDRDRAARVRPDRADAVRPDHRRDPSRFRLRQCGGRRLERRERVRLPPAGRSRCLRRAAPRRTPRAHRARPADHHLRLVRAGLALRDHQRGDRAVRPRPARRLSRAARFPGADDARLDPRGRRRTGGLRRIGGEQARRATGRPHPGLRLHARRGIRARTPPRPGARPLPV</sequence>
<feature type="compositionally biased region" description="Basic and acidic residues" evidence="1">
    <location>
        <begin position="32"/>
        <end position="60"/>
    </location>
</feature>